<proteinExistence type="predicted"/>
<evidence type="ECO:0000313" key="2">
    <source>
        <dbReference type="EMBL" id="KJH73677.1"/>
    </source>
</evidence>
<dbReference type="PANTHER" id="PTHR47443">
    <property type="entry name" value="ACYL-COA N-ACYLTRANSFERASES (NAT) SUPERFAMILY PROTEIN"/>
    <property type="match status" value="1"/>
</dbReference>
<evidence type="ECO:0000259" key="1">
    <source>
        <dbReference type="PROSITE" id="PS51186"/>
    </source>
</evidence>
<dbReference type="EMBL" id="JYON01000001">
    <property type="protein sequence ID" value="KJH73677.1"/>
    <property type="molecule type" value="Genomic_DNA"/>
</dbReference>
<sequence length="205" mass="23337">MSSFTDRQPAEDSQADGSLYVQVRAVEHQDLSDVAEILCDSFHSKEGTFGWAYPLLRLGIYEDLRSRLQNSAPHHVCLVATYGSAQVNNLAHSYVCSPSTLAGTVEMAVRPTTGLWGGNKYPYLSNLAVHSRDRRRGIGEQLLLTCERTALEWGFHDIYLHVLENNYQARQLYFKLGYQLHQIDAGWSSWLWGRPRQILLHKCLK</sequence>
<dbReference type="SUPFAM" id="SSF55729">
    <property type="entry name" value="Acyl-CoA N-acyltransferases (Nat)"/>
    <property type="match status" value="1"/>
</dbReference>
<dbReference type="InterPro" id="IPR000182">
    <property type="entry name" value="GNAT_dom"/>
</dbReference>
<dbReference type="OrthoDB" id="482525at2"/>
<dbReference type="STRING" id="1618023.UH38_01495"/>
<dbReference type="PATRIC" id="fig|1618023.3.peg.1538"/>
<gene>
    <name evidence="2" type="ORF">UH38_01495</name>
</gene>
<reference evidence="2 3" key="1">
    <citation type="submission" date="2015-02" db="EMBL/GenBank/DDBJ databases">
        <title>Draft genome of a novel marine cyanobacterium (Chroococcales) isolated from South Atlantic Ocean.</title>
        <authorList>
            <person name="Rigonato J."/>
            <person name="Alvarenga D.O."/>
            <person name="Branco L.H."/>
            <person name="Varani A.M."/>
            <person name="Brandini F.P."/>
            <person name="Fiore M.F."/>
        </authorList>
    </citation>
    <scope>NUCLEOTIDE SEQUENCE [LARGE SCALE GENOMIC DNA]</scope>
    <source>
        <strain evidence="2 3">CENA595</strain>
    </source>
</reference>
<dbReference type="CDD" id="cd04301">
    <property type="entry name" value="NAT_SF"/>
    <property type="match status" value="1"/>
</dbReference>
<dbReference type="InterPro" id="IPR016181">
    <property type="entry name" value="Acyl_CoA_acyltransferase"/>
</dbReference>
<name>A0A0D8ZZ74_9CYAN</name>
<keyword evidence="3" id="KW-1185">Reference proteome</keyword>
<dbReference type="AlphaFoldDB" id="A0A0D8ZZ74"/>
<dbReference type="Proteomes" id="UP000032452">
    <property type="component" value="Unassembled WGS sequence"/>
</dbReference>
<evidence type="ECO:0000313" key="3">
    <source>
        <dbReference type="Proteomes" id="UP000032452"/>
    </source>
</evidence>
<organism evidence="2 3">
    <name type="scientific">Aliterella atlantica CENA595</name>
    <dbReference type="NCBI Taxonomy" id="1618023"/>
    <lineage>
        <taxon>Bacteria</taxon>
        <taxon>Bacillati</taxon>
        <taxon>Cyanobacteriota</taxon>
        <taxon>Cyanophyceae</taxon>
        <taxon>Chroococcidiopsidales</taxon>
        <taxon>Aliterellaceae</taxon>
        <taxon>Aliterella</taxon>
    </lineage>
</organism>
<comment type="caution">
    <text evidence="2">The sequence shown here is derived from an EMBL/GenBank/DDBJ whole genome shotgun (WGS) entry which is preliminary data.</text>
</comment>
<feature type="domain" description="N-acetyltransferase" evidence="1">
    <location>
        <begin position="21"/>
        <end position="197"/>
    </location>
</feature>
<dbReference type="GO" id="GO:0016747">
    <property type="term" value="F:acyltransferase activity, transferring groups other than amino-acyl groups"/>
    <property type="evidence" value="ECO:0007669"/>
    <property type="project" value="InterPro"/>
</dbReference>
<dbReference type="PANTHER" id="PTHR47443:SF3">
    <property type="entry name" value="GCN5-RELATED N-ACETYLTRANSFERASE 4, CHLOROPLASTIC"/>
    <property type="match status" value="1"/>
</dbReference>
<dbReference type="Pfam" id="PF00583">
    <property type="entry name" value="Acetyltransf_1"/>
    <property type="match status" value="1"/>
</dbReference>
<dbReference type="PROSITE" id="PS51186">
    <property type="entry name" value="GNAT"/>
    <property type="match status" value="1"/>
</dbReference>
<accession>A0A0D8ZZ74</accession>
<dbReference type="RefSeq" id="WP_045053037.1">
    <property type="nucleotide sequence ID" value="NZ_CAWMDP010000017.1"/>
</dbReference>
<protein>
    <recommendedName>
        <fullName evidence="1">N-acetyltransferase domain-containing protein</fullName>
    </recommendedName>
</protein>
<dbReference type="Gene3D" id="3.40.630.30">
    <property type="match status" value="1"/>
</dbReference>